<dbReference type="AlphaFoldDB" id="A0ABC8TRA3"/>
<keyword evidence="2" id="KW-1185">Reference proteome</keyword>
<accession>A0ABC8TRA3</accession>
<evidence type="ECO:0000313" key="2">
    <source>
        <dbReference type="Proteomes" id="UP001642360"/>
    </source>
</evidence>
<dbReference type="EMBL" id="CAUOFW020005835">
    <property type="protein sequence ID" value="CAK9171714.1"/>
    <property type="molecule type" value="Genomic_DNA"/>
</dbReference>
<organism evidence="1 2">
    <name type="scientific">Ilex paraguariensis</name>
    <name type="common">yerba mate</name>
    <dbReference type="NCBI Taxonomy" id="185542"/>
    <lineage>
        <taxon>Eukaryota</taxon>
        <taxon>Viridiplantae</taxon>
        <taxon>Streptophyta</taxon>
        <taxon>Embryophyta</taxon>
        <taxon>Tracheophyta</taxon>
        <taxon>Spermatophyta</taxon>
        <taxon>Magnoliopsida</taxon>
        <taxon>eudicotyledons</taxon>
        <taxon>Gunneridae</taxon>
        <taxon>Pentapetalae</taxon>
        <taxon>asterids</taxon>
        <taxon>campanulids</taxon>
        <taxon>Aquifoliales</taxon>
        <taxon>Aquifoliaceae</taxon>
        <taxon>Ilex</taxon>
    </lineage>
</organism>
<sequence length="120" mass="13457">MTDLAKSLHYGKILFMWASEVLLARSYKPIHSIHFLASQECSTTLLTIGPYSRANGKMEGRSYRRSRVEELVDKGISPQHKICIFVIEAMVKADNLVGNKEDSYIVCALIMVLPSRGVVI</sequence>
<evidence type="ECO:0000313" key="1">
    <source>
        <dbReference type="EMBL" id="CAK9171714.1"/>
    </source>
</evidence>
<dbReference type="Proteomes" id="UP001642360">
    <property type="component" value="Unassembled WGS sequence"/>
</dbReference>
<proteinExistence type="predicted"/>
<reference evidence="1 2" key="1">
    <citation type="submission" date="2024-02" db="EMBL/GenBank/DDBJ databases">
        <authorList>
            <person name="Vignale AGUSTIN F."/>
            <person name="Sosa J E."/>
            <person name="Modenutti C."/>
        </authorList>
    </citation>
    <scope>NUCLEOTIDE SEQUENCE [LARGE SCALE GENOMIC DNA]</scope>
</reference>
<comment type="caution">
    <text evidence="1">The sequence shown here is derived from an EMBL/GenBank/DDBJ whole genome shotgun (WGS) entry which is preliminary data.</text>
</comment>
<name>A0ABC8TRA3_9AQUA</name>
<gene>
    <name evidence="1" type="ORF">ILEXP_LOCUS41312</name>
</gene>
<protein>
    <submittedName>
        <fullName evidence="1">Uncharacterized protein</fullName>
    </submittedName>
</protein>